<dbReference type="InterPro" id="IPR032183">
    <property type="entry name" value="PKD-like"/>
</dbReference>
<proteinExistence type="predicted"/>
<dbReference type="Proteomes" id="UP000283589">
    <property type="component" value="Unassembled WGS sequence"/>
</dbReference>
<protein>
    <recommendedName>
        <fullName evidence="4">PKD domain-containing protein</fullName>
    </recommendedName>
</protein>
<gene>
    <name evidence="2" type="ORF">DWW18_15580</name>
</gene>
<keyword evidence="1" id="KW-0732">Signal</keyword>
<sequence length="553" mass="62938">MRGKDMKYRLFLLLSLFVWQACDVKDKGNYDYTPLNGVTITFANEEANQTLEKGIDTLRIHPTVKGDIYGENEENYEYKWFFCSGNEHEHTVVGTSKDLEWPVSFHPGSYSLYFQVIDKSTGLEWITSTGVTVFSELTQGWLVLGELPDKEVRMDMVVSKPRQGKGDTLVFIENIFDNSELHLKGARGLIFTGYRSVKVPAVQLYLMTDDRDFRLTWGNNFWPVAEFHEFSAVEEQEVSRETPRIRDMFPRQANVNYSLGNTMRSYTSRGVVTDCAIYMTTIGYDNSETYVNAMNHYGDKKFFKPYPMAFVQLGTRPTGNIYPLFYDMDGECFVKPNAVYGSNATQCQKLADKQGDPFPWNQYGRTIVYGENLRNSTMDNYCNCVALMKDKEGEDINYYVYEFRPGSKSVFGTMLYDPVKSAGFTIDKTVAVDFDKATHYTFISSGKVVLYSVGATLYAYNYAYKTVTSMDMGADICCIDADIMKGMNVFWLATYDEGSQKGELKYMGVGGTQTPILAVDDEVGFPVTMKIKDVEWKYGEDPAEEEPEVGENK</sequence>
<dbReference type="PROSITE" id="PS51257">
    <property type="entry name" value="PROKAR_LIPOPROTEIN"/>
    <property type="match status" value="1"/>
</dbReference>
<dbReference type="EMBL" id="QRZA01000025">
    <property type="protein sequence ID" value="RGV32019.1"/>
    <property type="molecule type" value="Genomic_DNA"/>
</dbReference>
<dbReference type="Pfam" id="PF16407">
    <property type="entry name" value="PKD_2"/>
    <property type="match status" value="1"/>
</dbReference>
<evidence type="ECO:0000313" key="3">
    <source>
        <dbReference type="Proteomes" id="UP000283589"/>
    </source>
</evidence>
<evidence type="ECO:0008006" key="4">
    <source>
        <dbReference type="Google" id="ProtNLM"/>
    </source>
</evidence>
<dbReference type="AlphaFoldDB" id="A0A412WX19"/>
<feature type="chain" id="PRO_5019487797" description="PKD domain-containing protein" evidence="1">
    <location>
        <begin position="22"/>
        <end position="553"/>
    </location>
</feature>
<evidence type="ECO:0000313" key="2">
    <source>
        <dbReference type="EMBL" id="RGV32019.1"/>
    </source>
</evidence>
<reference evidence="2 3" key="1">
    <citation type="submission" date="2018-08" db="EMBL/GenBank/DDBJ databases">
        <title>A genome reference for cultivated species of the human gut microbiota.</title>
        <authorList>
            <person name="Zou Y."/>
            <person name="Xue W."/>
            <person name="Luo G."/>
        </authorList>
    </citation>
    <scope>NUCLEOTIDE SEQUENCE [LARGE SCALE GENOMIC DNA]</scope>
    <source>
        <strain evidence="2 3">AF14-49</strain>
    </source>
</reference>
<accession>A0A412WX19</accession>
<organism evidence="2 3">
    <name type="scientific">Butyricimonas virosa</name>
    <dbReference type="NCBI Taxonomy" id="544645"/>
    <lineage>
        <taxon>Bacteria</taxon>
        <taxon>Pseudomonadati</taxon>
        <taxon>Bacteroidota</taxon>
        <taxon>Bacteroidia</taxon>
        <taxon>Bacteroidales</taxon>
        <taxon>Odoribacteraceae</taxon>
        <taxon>Butyricimonas</taxon>
    </lineage>
</organism>
<feature type="signal peptide" evidence="1">
    <location>
        <begin position="1"/>
        <end position="21"/>
    </location>
</feature>
<comment type="caution">
    <text evidence="2">The sequence shown here is derived from an EMBL/GenBank/DDBJ whole genome shotgun (WGS) entry which is preliminary data.</text>
</comment>
<name>A0A412WX19_9BACT</name>
<evidence type="ECO:0000256" key="1">
    <source>
        <dbReference type="SAM" id="SignalP"/>
    </source>
</evidence>